<evidence type="ECO:0000313" key="2">
    <source>
        <dbReference type="Proteomes" id="UP001165121"/>
    </source>
</evidence>
<dbReference type="Proteomes" id="UP001165121">
    <property type="component" value="Unassembled WGS sequence"/>
</dbReference>
<keyword evidence="2" id="KW-1185">Reference proteome</keyword>
<proteinExistence type="predicted"/>
<dbReference type="Pfam" id="PF06999">
    <property type="entry name" value="Suc_Fer-like"/>
    <property type="match status" value="1"/>
</dbReference>
<comment type="caution">
    <text evidence="1">The sequence shown here is derived from an EMBL/GenBank/DDBJ whole genome shotgun (WGS) entry which is preliminary data.</text>
</comment>
<dbReference type="PANTHER" id="PTHR31902:SF14">
    <property type="entry name" value="ACTIN PATCHES DISTAL PROTEIN 1"/>
    <property type="match status" value="1"/>
</dbReference>
<reference evidence="1" key="1">
    <citation type="submission" date="2023-04" db="EMBL/GenBank/DDBJ databases">
        <title>Phytophthora fragariaefolia NBRC 109709.</title>
        <authorList>
            <person name="Ichikawa N."/>
            <person name="Sato H."/>
            <person name="Tonouchi N."/>
        </authorList>
    </citation>
    <scope>NUCLEOTIDE SEQUENCE</scope>
    <source>
        <strain evidence="1">NBRC 109709</strain>
    </source>
</reference>
<accession>A0A9W6Y9F7</accession>
<dbReference type="PANTHER" id="PTHR31902">
    <property type="entry name" value="ACTIN PATCHES DISTAL PROTEIN 1"/>
    <property type="match status" value="1"/>
</dbReference>
<dbReference type="OrthoDB" id="10253744at2759"/>
<gene>
    <name evidence="1" type="ORF">Pfra01_002408900</name>
</gene>
<dbReference type="InterPro" id="IPR009737">
    <property type="entry name" value="Aim32/Apd1-like"/>
</dbReference>
<dbReference type="AlphaFoldDB" id="A0A9W6Y9F7"/>
<dbReference type="EMBL" id="BSXT01004103">
    <property type="protein sequence ID" value="GMF56715.1"/>
    <property type="molecule type" value="Genomic_DNA"/>
</dbReference>
<protein>
    <submittedName>
        <fullName evidence="1">Unnamed protein product</fullName>
    </submittedName>
</protein>
<sequence>MRALAESYGGDVDRVKKSPLLVTAAIPYTGVCGGAPQEAAAAKENVEEGAHDLLVFPDGIRVHDVVPEKSEDEIGTGGGDSKGLTGSLCAVSTLVGNSLKEQLDLPALLEEEYVGDVWVGLTSTTARITDRWHSVCVRLQEHAVHPNGGGLPHDGVWPRRQGPELLEWLKSSAAEANKPLNLWTSSHYGGHRYAAACIVYPSGDWFGLLNDEDKAKGMIDAMNDEDPLRMYELWRGRMGLTAREMHQAVKERVEVAEAASENA</sequence>
<organism evidence="1 2">
    <name type="scientific">Phytophthora fragariaefolia</name>
    <dbReference type="NCBI Taxonomy" id="1490495"/>
    <lineage>
        <taxon>Eukaryota</taxon>
        <taxon>Sar</taxon>
        <taxon>Stramenopiles</taxon>
        <taxon>Oomycota</taxon>
        <taxon>Peronosporomycetes</taxon>
        <taxon>Peronosporales</taxon>
        <taxon>Peronosporaceae</taxon>
        <taxon>Phytophthora</taxon>
    </lineage>
</organism>
<name>A0A9W6Y9F7_9STRA</name>
<evidence type="ECO:0000313" key="1">
    <source>
        <dbReference type="EMBL" id="GMF56715.1"/>
    </source>
</evidence>